<organism evidence="9 10">
    <name type="scientific">Candidatus Berkelbacteria bacterium CG_4_10_14_0_8_um_filter_42_34</name>
    <dbReference type="NCBI Taxonomy" id="1974502"/>
    <lineage>
        <taxon>Bacteria</taxon>
        <taxon>Candidatus Berkelbacteria</taxon>
    </lineage>
</organism>
<comment type="similarity">
    <text evidence="2">Belongs to the GSP F family.</text>
</comment>
<evidence type="ECO:0000256" key="1">
    <source>
        <dbReference type="ARBA" id="ARBA00004429"/>
    </source>
</evidence>
<accession>A0A2M7SW79</accession>
<dbReference type="AlphaFoldDB" id="A0A2M7SW79"/>
<dbReference type="Proteomes" id="UP000231332">
    <property type="component" value="Unassembled WGS sequence"/>
</dbReference>
<dbReference type="GO" id="GO:0005886">
    <property type="term" value="C:plasma membrane"/>
    <property type="evidence" value="ECO:0007669"/>
    <property type="project" value="UniProtKB-SubCell"/>
</dbReference>
<name>A0A2M7SW79_9BACT</name>
<evidence type="ECO:0000313" key="10">
    <source>
        <dbReference type="Proteomes" id="UP000231332"/>
    </source>
</evidence>
<evidence type="ECO:0000256" key="5">
    <source>
        <dbReference type="ARBA" id="ARBA00022692"/>
    </source>
</evidence>
<keyword evidence="3" id="KW-1003">Cell membrane</keyword>
<dbReference type="Gene3D" id="1.20.81.30">
    <property type="entry name" value="Type II secretion system (T2SS), domain F"/>
    <property type="match status" value="1"/>
</dbReference>
<reference evidence="10" key="1">
    <citation type="submission" date="2017-09" db="EMBL/GenBank/DDBJ databases">
        <title>Depth-based differentiation of microbial function through sediment-hosted aquifers and enrichment of novel symbionts in the deep terrestrial subsurface.</title>
        <authorList>
            <person name="Probst A.J."/>
            <person name="Ladd B."/>
            <person name="Jarett J.K."/>
            <person name="Geller-Mcgrath D.E."/>
            <person name="Sieber C.M.K."/>
            <person name="Emerson J.B."/>
            <person name="Anantharaman K."/>
            <person name="Thomas B.C."/>
            <person name="Malmstrom R."/>
            <person name="Stieglmeier M."/>
            <person name="Klingl A."/>
            <person name="Woyke T."/>
            <person name="Ryan C.M."/>
            <person name="Banfield J.F."/>
        </authorList>
    </citation>
    <scope>NUCLEOTIDE SEQUENCE [LARGE SCALE GENOMIC DNA]</scope>
</reference>
<dbReference type="EMBL" id="PFMY01000120">
    <property type="protein sequence ID" value="PIZ27430.1"/>
    <property type="molecule type" value="Genomic_DNA"/>
</dbReference>
<gene>
    <name evidence="9" type="ORF">COY45_02525</name>
</gene>
<keyword evidence="5" id="KW-0812">Transmembrane</keyword>
<keyword evidence="7" id="KW-0472">Membrane</keyword>
<comment type="subcellular location">
    <subcellularLocation>
        <location evidence="1">Cell inner membrane</location>
        <topology evidence="1">Multi-pass membrane protein</topology>
    </subcellularLocation>
</comment>
<evidence type="ECO:0000259" key="8">
    <source>
        <dbReference type="Pfam" id="PF00482"/>
    </source>
</evidence>
<evidence type="ECO:0000256" key="6">
    <source>
        <dbReference type="ARBA" id="ARBA00022989"/>
    </source>
</evidence>
<proteinExistence type="inferred from homology"/>
<dbReference type="InterPro" id="IPR042094">
    <property type="entry name" value="T2SS_GspF_sf"/>
</dbReference>
<evidence type="ECO:0000256" key="4">
    <source>
        <dbReference type="ARBA" id="ARBA00022519"/>
    </source>
</evidence>
<protein>
    <recommendedName>
        <fullName evidence="8">Type II secretion system protein GspF domain-containing protein</fullName>
    </recommendedName>
</protein>
<feature type="non-terminal residue" evidence="9">
    <location>
        <position position="150"/>
    </location>
</feature>
<feature type="domain" description="Type II secretion system protein GspF" evidence="8">
    <location>
        <begin position="67"/>
        <end position="150"/>
    </location>
</feature>
<evidence type="ECO:0000313" key="9">
    <source>
        <dbReference type="EMBL" id="PIZ27430.1"/>
    </source>
</evidence>
<dbReference type="FunFam" id="1.20.81.30:FF:000001">
    <property type="entry name" value="Type II secretion system protein F"/>
    <property type="match status" value="1"/>
</dbReference>
<dbReference type="InterPro" id="IPR003004">
    <property type="entry name" value="GspF/PilC"/>
</dbReference>
<dbReference type="InterPro" id="IPR018076">
    <property type="entry name" value="T2SS_GspF_dom"/>
</dbReference>
<keyword evidence="4" id="KW-0997">Cell inner membrane</keyword>
<evidence type="ECO:0000256" key="7">
    <source>
        <dbReference type="ARBA" id="ARBA00023136"/>
    </source>
</evidence>
<sequence>MMRFKYRAKNDRGDIVGGVVRADNVLAAEKILRQNNLVTVDILPETSQVFSLFGLRKKVTLRDKSIFSSQLSTMISAGLALPKAVNIIAAQTENQYLKSIFYNVNRDLEEGLNFSSSLAKYPEVFDQLFVNVVRSGESTGNLEMVLDRLA</sequence>
<evidence type="ECO:0000256" key="2">
    <source>
        <dbReference type="ARBA" id="ARBA00005745"/>
    </source>
</evidence>
<dbReference type="Pfam" id="PF00482">
    <property type="entry name" value="T2SSF"/>
    <property type="match status" value="1"/>
</dbReference>
<evidence type="ECO:0000256" key="3">
    <source>
        <dbReference type="ARBA" id="ARBA00022475"/>
    </source>
</evidence>
<comment type="caution">
    <text evidence="9">The sequence shown here is derived from an EMBL/GenBank/DDBJ whole genome shotgun (WGS) entry which is preliminary data.</text>
</comment>
<dbReference type="PANTHER" id="PTHR30012">
    <property type="entry name" value="GENERAL SECRETION PATHWAY PROTEIN"/>
    <property type="match status" value="1"/>
</dbReference>
<dbReference type="PANTHER" id="PTHR30012:SF0">
    <property type="entry name" value="TYPE II SECRETION SYSTEM PROTEIN F-RELATED"/>
    <property type="match status" value="1"/>
</dbReference>
<keyword evidence="6" id="KW-1133">Transmembrane helix</keyword>